<feature type="region of interest" description="Disordered" evidence="1">
    <location>
        <begin position="361"/>
        <end position="389"/>
    </location>
</feature>
<evidence type="ECO:0000313" key="2">
    <source>
        <dbReference type="RefSeq" id="XP_042622008.1"/>
    </source>
</evidence>
<evidence type="ECO:0000256" key="1">
    <source>
        <dbReference type="SAM" id="MobiDB-lite"/>
    </source>
</evidence>
<name>A0A9Q9YKQ2_CYPCA</name>
<dbReference type="GeneID" id="122146578"/>
<gene>
    <name evidence="2" type="primary">LOC122146578</name>
</gene>
<dbReference type="AlphaFoldDB" id="A0A9Q9YKQ2"/>
<sequence>MVPIYTMEKTGFINLIKTLDPRYELPSRKYFSEVALPQLYNNTREKVSRELEELSFYSATTDMWSSRTMQPYMSLTVHFINNAWDLRSISLQTSYFPEDHTGELVAKGLRDALDCWNLSENRLCCMTTDSGTNMIKALRVNGWPNLQCFGHKLHNAIENGVKDPHIDRAIGVCKKIVAAFSYSWKKRRELGVAQSELGLPPHQLTTGSPTRWGSRQKMIERFLEQEKAIARVLRSDVKSRHLVPSWQDIEVLQSVNKAVKALQDFTDALSGEMYVSVSYIKPVIHLFKTSLLQPEDNDTELTKTIKRNILGYLVDKYSDPVKDELLDMASLMDPRFRASYIDPDMVEKVKRRAVSELLSFPADKSTPQPGPVVQVDQEEARPQPDPKRKKTLATFFKKSVVVPTSDKSEEAKIKTELVTYLLLPEADPDTDPLQWWKIQLLKAQSPGQEIPQYPCNKRLFSVGGGVVTCSRACLKPEAVDRLIFLAKNV</sequence>
<dbReference type="KEGG" id="ccar:122146578"/>
<dbReference type="PANTHER" id="PTHR46481:SF9">
    <property type="entry name" value="ZINC FINGER BED DOMAIN-CONTAINING PROTEIN 1-LIKE"/>
    <property type="match status" value="1"/>
</dbReference>
<dbReference type="RefSeq" id="XP_042622008.1">
    <property type="nucleotide sequence ID" value="XM_042766074.1"/>
</dbReference>
<protein>
    <submittedName>
        <fullName evidence="2">E3 SUMO-protein ligase ZBED1-like</fullName>
    </submittedName>
</protein>
<proteinExistence type="predicted"/>
<dbReference type="Proteomes" id="UP001155660">
    <property type="component" value="Chromosome A11"/>
</dbReference>
<reference evidence="2" key="1">
    <citation type="submission" date="2025-08" db="UniProtKB">
        <authorList>
            <consortium name="RefSeq"/>
        </authorList>
    </citation>
    <scope>IDENTIFICATION</scope>
    <source>
        <tissue evidence="2">Muscle</tissue>
    </source>
</reference>
<organism evidence="2">
    <name type="scientific">Cyprinus carpio</name>
    <name type="common">Common carp</name>
    <dbReference type="NCBI Taxonomy" id="7962"/>
    <lineage>
        <taxon>Eukaryota</taxon>
        <taxon>Metazoa</taxon>
        <taxon>Chordata</taxon>
        <taxon>Craniata</taxon>
        <taxon>Vertebrata</taxon>
        <taxon>Euteleostomi</taxon>
        <taxon>Actinopterygii</taxon>
        <taxon>Neopterygii</taxon>
        <taxon>Teleostei</taxon>
        <taxon>Ostariophysi</taxon>
        <taxon>Cypriniformes</taxon>
        <taxon>Cyprinidae</taxon>
        <taxon>Cyprininae</taxon>
        <taxon>Cyprinus</taxon>
    </lineage>
</organism>
<dbReference type="PANTHER" id="PTHR46481">
    <property type="entry name" value="ZINC FINGER BED DOMAIN-CONTAINING PROTEIN 4"/>
    <property type="match status" value="1"/>
</dbReference>
<dbReference type="OrthoDB" id="1607513at2759"/>
<dbReference type="InterPro" id="IPR052035">
    <property type="entry name" value="ZnF_BED_domain_contain"/>
</dbReference>
<accession>A0A9Q9YKQ2</accession>